<keyword evidence="5" id="KW-0378">Hydrolase</keyword>
<dbReference type="GO" id="GO:0005886">
    <property type="term" value="C:plasma membrane"/>
    <property type="evidence" value="ECO:0007669"/>
    <property type="project" value="UniProtKB-SubCell"/>
</dbReference>
<keyword evidence="9" id="KW-0961">Cell wall biogenesis/degradation</keyword>
<feature type="compositionally biased region" description="Polar residues" evidence="14">
    <location>
        <begin position="521"/>
        <end position="534"/>
    </location>
</feature>
<evidence type="ECO:0000256" key="7">
    <source>
        <dbReference type="ARBA" id="ARBA00023180"/>
    </source>
</evidence>
<dbReference type="Proteomes" id="UP001209570">
    <property type="component" value="Unassembled WGS sequence"/>
</dbReference>
<dbReference type="PANTHER" id="PTHR16631:SF17">
    <property type="entry name" value="GLUCAN ENDO-1,3-BETA-GLUCOSIDASE BTGC"/>
    <property type="match status" value="1"/>
</dbReference>
<gene>
    <name evidence="16" type="ORF">P43SY_008353</name>
</gene>
<evidence type="ECO:0000256" key="3">
    <source>
        <dbReference type="ARBA" id="ARBA00012780"/>
    </source>
</evidence>
<evidence type="ECO:0000256" key="6">
    <source>
        <dbReference type="ARBA" id="ARBA00023136"/>
    </source>
</evidence>
<keyword evidence="15" id="KW-0732">Signal</keyword>
<evidence type="ECO:0000313" key="16">
    <source>
        <dbReference type="EMBL" id="KAJ0406102.1"/>
    </source>
</evidence>
<evidence type="ECO:0000256" key="15">
    <source>
        <dbReference type="SAM" id="SignalP"/>
    </source>
</evidence>
<evidence type="ECO:0000256" key="10">
    <source>
        <dbReference type="ARBA" id="ARBA00023326"/>
    </source>
</evidence>
<keyword evidence="17" id="KW-1185">Reference proteome</keyword>
<keyword evidence="8" id="KW-0119">Carbohydrate metabolism</keyword>
<evidence type="ECO:0000256" key="5">
    <source>
        <dbReference type="ARBA" id="ARBA00022801"/>
    </source>
</evidence>
<keyword evidence="7" id="KW-0325">Glycoprotein</keyword>
<feature type="region of interest" description="Disordered" evidence="14">
    <location>
        <begin position="317"/>
        <end position="584"/>
    </location>
</feature>
<dbReference type="EC" id="3.2.1.39" evidence="3"/>
<dbReference type="GO" id="GO:0071555">
    <property type="term" value="P:cell wall organization"/>
    <property type="evidence" value="ECO:0007669"/>
    <property type="project" value="UniProtKB-KW"/>
</dbReference>
<evidence type="ECO:0000256" key="2">
    <source>
        <dbReference type="ARBA" id="ARBA00004236"/>
    </source>
</evidence>
<feature type="compositionally biased region" description="Basic and acidic residues" evidence="14">
    <location>
        <begin position="538"/>
        <end position="550"/>
    </location>
</feature>
<evidence type="ECO:0000256" key="9">
    <source>
        <dbReference type="ARBA" id="ARBA00023316"/>
    </source>
</evidence>
<feature type="compositionally biased region" description="Low complexity" evidence="14">
    <location>
        <begin position="473"/>
        <end position="520"/>
    </location>
</feature>
<evidence type="ECO:0000256" key="8">
    <source>
        <dbReference type="ARBA" id="ARBA00023277"/>
    </source>
</evidence>
<feature type="compositionally biased region" description="Pro residues" evidence="14">
    <location>
        <begin position="372"/>
        <end position="387"/>
    </location>
</feature>
<evidence type="ECO:0000313" key="17">
    <source>
        <dbReference type="Proteomes" id="UP001209570"/>
    </source>
</evidence>
<dbReference type="SUPFAM" id="SSF51445">
    <property type="entry name" value="(Trans)glycosidases"/>
    <property type="match status" value="1"/>
</dbReference>
<dbReference type="InterPro" id="IPR017853">
    <property type="entry name" value="GH"/>
</dbReference>
<keyword evidence="10" id="KW-0624">Polysaccharide degradation</keyword>
<feature type="compositionally biased region" description="Pro residues" evidence="14">
    <location>
        <begin position="415"/>
        <end position="426"/>
    </location>
</feature>
<evidence type="ECO:0000256" key="12">
    <source>
        <dbReference type="ARBA" id="ARBA00042373"/>
    </source>
</evidence>
<dbReference type="Gene3D" id="3.20.20.80">
    <property type="entry name" value="Glycosidases"/>
    <property type="match status" value="1"/>
</dbReference>
<sequence length="603" mass="62995">MLLLLLLLAAVSSPSAALETANATARRRLQRDLAPGNIAACYSPMHSAAYPIGQQALRLDALRESMDADFALMAQHVTHVRTFYSQYFGINVAEIAARHGLKLYLGIFMTTEAWGSTEIDAAVDAVRRFPDTVEAILVGNENLHKGVSAAAILSVVAQIKSRLGGAARVQFGTVQRITEYMAPAMDGETRALEANLDILGVNIYPFFDRNYDAAGPTALLETLWDGMARKFAAHKMRLTETGFPTAGGASPEAPNVVAGLDASVAYYEAVRRWTPAVATPKFWFSMFDRRPDDNSMGIEVEKHFGFFTHERVPKRLGFPATRGRDAPTPDIPAPVPVPAPVPSPELTPAPAPVPSSSPDATSAPSATSSAPQPSPVPSPTAPVPAPVATPCATSPRQQQHEERASDGDASSAPPTSSPPSVSPTPSPSTELPTPQPSVELPTPAPTWNQNVVAQPPSERPTPTPTPSQPTPVPSTEAPPTTSPEPTQLSKSSSEPPTATPTAAATATPAVTSTPTPSGSSLRVTSTPSGSTRVGPSQREQRSAVDSHEETTPTPTSTADSTSASSPSSGNSRPARTTTSAASPASMAWATLLAVTSALLLAAL</sequence>
<dbReference type="GO" id="GO:0042973">
    <property type="term" value="F:glucan endo-1,3-beta-D-glucosidase activity"/>
    <property type="evidence" value="ECO:0007669"/>
    <property type="project" value="UniProtKB-EC"/>
</dbReference>
<proteinExistence type="predicted"/>
<dbReference type="GO" id="GO:0000272">
    <property type="term" value="P:polysaccharide catabolic process"/>
    <property type="evidence" value="ECO:0007669"/>
    <property type="project" value="UniProtKB-KW"/>
</dbReference>
<feature type="compositionally biased region" description="Pro residues" evidence="14">
    <location>
        <begin position="457"/>
        <end position="472"/>
    </location>
</feature>
<comment type="subcellular location">
    <subcellularLocation>
        <location evidence="2">Cell membrane</location>
    </subcellularLocation>
</comment>
<comment type="caution">
    <text evidence="16">The sequence shown here is derived from an EMBL/GenBank/DDBJ whole genome shotgun (WGS) entry which is preliminary data.</text>
</comment>
<keyword evidence="6" id="KW-0472">Membrane</keyword>
<organism evidence="16 17">
    <name type="scientific">Pythium insidiosum</name>
    <name type="common">Pythiosis disease agent</name>
    <dbReference type="NCBI Taxonomy" id="114742"/>
    <lineage>
        <taxon>Eukaryota</taxon>
        <taxon>Sar</taxon>
        <taxon>Stramenopiles</taxon>
        <taxon>Oomycota</taxon>
        <taxon>Peronosporomycetes</taxon>
        <taxon>Pythiales</taxon>
        <taxon>Pythiaceae</taxon>
        <taxon>Pythium</taxon>
    </lineage>
</organism>
<evidence type="ECO:0000256" key="13">
    <source>
        <dbReference type="ARBA" id="ARBA00043078"/>
    </source>
</evidence>
<comment type="catalytic activity">
    <reaction evidence="1">
        <text>Hydrolysis of (1-&gt;3)-beta-D-glucosidic linkages in (1-&gt;3)-beta-D-glucans.</text>
        <dbReference type="EC" id="3.2.1.39"/>
    </reaction>
</comment>
<comment type="function">
    <text evidence="11">Glucanases play a role in cell expansion during growth, in cell-cell fusion during mating, and in spore release during sporulation. This enzyme may be involved in beta-glucan degradation. Active on laminarin and lichenan.</text>
</comment>
<dbReference type="AlphaFoldDB" id="A0AAD5LME1"/>
<evidence type="ECO:0000256" key="11">
    <source>
        <dbReference type="ARBA" id="ARBA00037649"/>
    </source>
</evidence>
<evidence type="ECO:0000256" key="1">
    <source>
        <dbReference type="ARBA" id="ARBA00000382"/>
    </source>
</evidence>
<feature type="signal peptide" evidence="15">
    <location>
        <begin position="1"/>
        <end position="17"/>
    </location>
</feature>
<reference evidence="16" key="1">
    <citation type="submission" date="2021-12" db="EMBL/GenBank/DDBJ databases">
        <title>Prjna785345.</title>
        <authorList>
            <person name="Rujirawat T."/>
            <person name="Krajaejun T."/>
        </authorList>
    </citation>
    <scope>NUCLEOTIDE SEQUENCE</scope>
    <source>
        <strain evidence="16">Pi057C3</strain>
    </source>
</reference>
<feature type="compositionally biased region" description="Low complexity" evidence="14">
    <location>
        <begin position="551"/>
        <end position="584"/>
    </location>
</feature>
<feature type="compositionally biased region" description="Low complexity" evidence="14">
    <location>
        <begin position="356"/>
        <end position="371"/>
    </location>
</feature>
<dbReference type="PANTHER" id="PTHR16631">
    <property type="entry name" value="GLUCAN 1,3-BETA-GLUCOSIDASE"/>
    <property type="match status" value="1"/>
</dbReference>
<feature type="compositionally biased region" description="Pro residues" evidence="14">
    <location>
        <begin position="329"/>
        <end position="355"/>
    </location>
</feature>
<protein>
    <recommendedName>
        <fullName evidence="3">glucan endo-1,3-beta-D-glucosidase</fullName>
        <ecNumber evidence="3">3.2.1.39</ecNumber>
    </recommendedName>
    <alternativeName>
        <fullName evidence="13">Endo-1,3-beta-glucanase btgC</fullName>
    </alternativeName>
    <alternativeName>
        <fullName evidence="12">Laminarinase btgC</fullName>
    </alternativeName>
</protein>
<evidence type="ECO:0000256" key="14">
    <source>
        <dbReference type="SAM" id="MobiDB-lite"/>
    </source>
</evidence>
<keyword evidence="4" id="KW-1003">Cell membrane</keyword>
<dbReference type="InterPro" id="IPR050732">
    <property type="entry name" value="Beta-glucan_modifiers"/>
</dbReference>
<dbReference type="EMBL" id="JAKCXM010000036">
    <property type="protein sequence ID" value="KAJ0406102.1"/>
    <property type="molecule type" value="Genomic_DNA"/>
</dbReference>
<feature type="chain" id="PRO_5042202999" description="glucan endo-1,3-beta-D-glucosidase" evidence="15">
    <location>
        <begin position="18"/>
        <end position="603"/>
    </location>
</feature>
<accession>A0AAD5LME1</accession>
<evidence type="ECO:0000256" key="4">
    <source>
        <dbReference type="ARBA" id="ARBA00022475"/>
    </source>
</evidence>
<name>A0AAD5LME1_PYTIN</name>